<proteinExistence type="predicted"/>
<gene>
    <name evidence="1" type="ORF">M9H77_35170</name>
</gene>
<sequence>MSNILWKNIHLCLPKFKCLPTTTPLSPPSHEDHQEESVNLLQINAPNNSNNMIKNFNSIYDITSSTTSSTSKSLTYSSTDFSSDIDSDDVHDLNDSPTPDFSTIFASQRFFFSSPGKSNSIIDSPETRKNDDANDDVVSGSIAIQTYSPDPYADFRKSMQEMVEARELSDVEANWEYLHELLLCYLSLNPKHTHKVIIGAFTDLIVSLMMSLPPTNGHRKKDVDQYRCTTSRLLV</sequence>
<protein>
    <submittedName>
        <fullName evidence="1">Uncharacterized protein</fullName>
    </submittedName>
</protein>
<name>A0ACB9ZRX9_CATRO</name>
<keyword evidence="2" id="KW-1185">Reference proteome</keyword>
<dbReference type="EMBL" id="CM044708">
    <property type="protein sequence ID" value="KAI5649165.1"/>
    <property type="molecule type" value="Genomic_DNA"/>
</dbReference>
<evidence type="ECO:0000313" key="1">
    <source>
        <dbReference type="EMBL" id="KAI5649165.1"/>
    </source>
</evidence>
<reference evidence="2" key="1">
    <citation type="journal article" date="2023" name="Nat. Plants">
        <title>Single-cell RNA sequencing provides a high-resolution roadmap for understanding the multicellular compartmentation of specialized metabolism.</title>
        <authorList>
            <person name="Sun S."/>
            <person name="Shen X."/>
            <person name="Li Y."/>
            <person name="Li Y."/>
            <person name="Wang S."/>
            <person name="Li R."/>
            <person name="Zhang H."/>
            <person name="Shen G."/>
            <person name="Guo B."/>
            <person name="Wei J."/>
            <person name="Xu J."/>
            <person name="St-Pierre B."/>
            <person name="Chen S."/>
            <person name="Sun C."/>
        </authorList>
    </citation>
    <scope>NUCLEOTIDE SEQUENCE [LARGE SCALE GENOMIC DNA]</scope>
</reference>
<comment type="caution">
    <text evidence="1">The sequence shown here is derived from an EMBL/GenBank/DDBJ whole genome shotgun (WGS) entry which is preliminary data.</text>
</comment>
<organism evidence="1 2">
    <name type="scientific">Catharanthus roseus</name>
    <name type="common">Madagascar periwinkle</name>
    <name type="synonym">Vinca rosea</name>
    <dbReference type="NCBI Taxonomy" id="4058"/>
    <lineage>
        <taxon>Eukaryota</taxon>
        <taxon>Viridiplantae</taxon>
        <taxon>Streptophyta</taxon>
        <taxon>Embryophyta</taxon>
        <taxon>Tracheophyta</taxon>
        <taxon>Spermatophyta</taxon>
        <taxon>Magnoliopsida</taxon>
        <taxon>eudicotyledons</taxon>
        <taxon>Gunneridae</taxon>
        <taxon>Pentapetalae</taxon>
        <taxon>asterids</taxon>
        <taxon>lamiids</taxon>
        <taxon>Gentianales</taxon>
        <taxon>Apocynaceae</taxon>
        <taxon>Rauvolfioideae</taxon>
        <taxon>Vinceae</taxon>
        <taxon>Catharanthinae</taxon>
        <taxon>Catharanthus</taxon>
    </lineage>
</organism>
<accession>A0ACB9ZRX9</accession>
<evidence type="ECO:0000313" key="2">
    <source>
        <dbReference type="Proteomes" id="UP001060085"/>
    </source>
</evidence>
<dbReference type="Proteomes" id="UP001060085">
    <property type="component" value="Linkage Group LG08"/>
</dbReference>